<gene>
    <name evidence="6" type="ORF">Q8P09_02485</name>
</gene>
<evidence type="ECO:0000256" key="4">
    <source>
        <dbReference type="ARBA" id="ARBA00023163"/>
    </source>
</evidence>
<dbReference type="EMBL" id="JAVAJI010000002">
    <property type="protein sequence ID" value="MDP4543949.1"/>
    <property type="molecule type" value="Genomic_DNA"/>
</dbReference>
<dbReference type="Pfam" id="PF13411">
    <property type="entry name" value="MerR_1"/>
    <property type="match status" value="1"/>
</dbReference>
<dbReference type="InterPro" id="IPR047057">
    <property type="entry name" value="MerR_fam"/>
</dbReference>
<proteinExistence type="predicted"/>
<keyword evidence="3" id="KW-0238">DNA-binding</keyword>
<organism evidence="6 7">
    <name type="scientific">Psychrobacter faecalis</name>
    <dbReference type="NCBI Taxonomy" id="180588"/>
    <lineage>
        <taxon>Bacteria</taxon>
        <taxon>Pseudomonadati</taxon>
        <taxon>Pseudomonadota</taxon>
        <taxon>Gammaproteobacteria</taxon>
        <taxon>Moraxellales</taxon>
        <taxon>Moraxellaceae</taxon>
        <taxon>Psychrobacter</taxon>
    </lineage>
</organism>
<evidence type="ECO:0000313" key="7">
    <source>
        <dbReference type="Proteomes" id="UP001228171"/>
    </source>
</evidence>
<keyword evidence="7" id="KW-1185">Reference proteome</keyword>
<dbReference type="Gene3D" id="1.10.1660.10">
    <property type="match status" value="1"/>
</dbReference>
<keyword evidence="1" id="KW-0678">Repressor</keyword>
<dbReference type="InterPro" id="IPR009061">
    <property type="entry name" value="DNA-bd_dom_put_sf"/>
</dbReference>
<evidence type="ECO:0000256" key="1">
    <source>
        <dbReference type="ARBA" id="ARBA00022491"/>
    </source>
</evidence>
<name>A0ABT9HDW1_9GAMM</name>
<dbReference type="SMART" id="SM00422">
    <property type="entry name" value="HTH_MERR"/>
    <property type="match status" value="1"/>
</dbReference>
<evidence type="ECO:0000256" key="2">
    <source>
        <dbReference type="ARBA" id="ARBA00023015"/>
    </source>
</evidence>
<dbReference type="Proteomes" id="UP001228171">
    <property type="component" value="Unassembled WGS sequence"/>
</dbReference>
<feature type="domain" description="HTH merR-type" evidence="5">
    <location>
        <begin position="10"/>
        <end position="78"/>
    </location>
</feature>
<evidence type="ECO:0000256" key="3">
    <source>
        <dbReference type="ARBA" id="ARBA00023125"/>
    </source>
</evidence>
<evidence type="ECO:0000259" key="5">
    <source>
        <dbReference type="PROSITE" id="PS50937"/>
    </source>
</evidence>
<reference evidence="6 7" key="1">
    <citation type="submission" date="2023-08" db="EMBL/GenBank/DDBJ databases">
        <authorList>
            <person name="Kumar R."/>
        </authorList>
    </citation>
    <scope>NUCLEOTIDE SEQUENCE [LARGE SCALE GENOMIC DNA]</scope>
    <source>
        <strain evidence="6 7">LUR13</strain>
    </source>
</reference>
<keyword evidence="2" id="KW-0805">Transcription regulation</keyword>
<evidence type="ECO:0000313" key="6">
    <source>
        <dbReference type="EMBL" id="MDP4543949.1"/>
    </source>
</evidence>
<dbReference type="CDD" id="cd00592">
    <property type="entry name" value="HTH_MerR-like"/>
    <property type="match status" value="1"/>
</dbReference>
<accession>A0ABT9HDW1</accession>
<dbReference type="PANTHER" id="PTHR30204:SF69">
    <property type="entry name" value="MERR-FAMILY TRANSCRIPTIONAL REGULATOR"/>
    <property type="match status" value="1"/>
</dbReference>
<dbReference type="PANTHER" id="PTHR30204">
    <property type="entry name" value="REDOX-CYCLING DRUG-SENSING TRANSCRIPTIONAL ACTIVATOR SOXR"/>
    <property type="match status" value="1"/>
</dbReference>
<dbReference type="InterPro" id="IPR000551">
    <property type="entry name" value="MerR-type_HTH_dom"/>
</dbReference>
<keyword evidence="4" id="KW-0804">Transcription</keyword>
<dbReference type="PROSITE" id="PS50937">
    <property type="entry name" value="HTH_MERR_2"/>
    <property type="match status" value="1"/>
</dbReference>
<sequence>MAPDTAFLLIGTLATQANTTKDTIRHYDQLGLLKSRKRQAGSRLYTEFHPECVERIELIKSAQAIGFTLTEIKDSLNDYYDGQLDIDLQLSLTQQKLAQVKKQQTTINLMIEMLAERIEVLEHMKTDKNYLSNIEICKKKIPPQA</sequence>
<comment type="caution">
    <text evidence="6">The sequence shown here is derived from an EMBL/GenBank/DDBJ whole genome shotgun (WGS) entry which is preliminary data.</text>
</comment>
<dbReference type="SUPFAM" id="SSF46955">
    <property type="entry name" value="Putative DNA-binding domain"/>
    <property type="match status" value="1"/>
</dbReference>
<dbReference type="RefSeq" id="WP_068406740.1">
    <property type="nucleotide sequence ID" value="NZ_DAMAMY010000035.1"/>
</dbReference>
<protein>
    <submittedName>
        <fullName evidence="6">MerR family transcriptional regulator</fullName>
    </submittedName>
</protein>